<keyword evidence="7" id="KW-0067">ATP-binding</keyword>
<evidence type="ECO:0000256" key="3">
    <source>
        <dbReference type="ARBA" id="ARBA00022527"/>
    </source>
</evidence>
<comment type="catalytic activity">
    <reaction evidence="11">
        <text>L-seryl-[protein] + ATP = O-phospho-L-seryl-[protein] + ADP + H(+)</text>
        <dbReference type="Rhea" id="RHEA:17989"/>
        <dbReference type="Rhea" id="RHEA-COMP:9863"/>
        <dbReference type="Rhea" id="RHEA-COMP:11604"/>
        <dbReference type="ChEBI" id="CHEBI:15378"/>
        <dbReference type="ChEBI" id="CHEBI:29999"/>
        <dbReference type="ChEBI" id="CHEBI:30616"/>
        <dbReference type="ChEBI" id="CHEBI:83421"/>
        <dbReference type="ChEBI" id="CHEBI:456216"/>
        <dbReference type="EC" id="2.7.11.1"/>
    </reaction>
</comment>
<reference evidence="13 14" key="1">
    <citation type="submission" date="2021-07" db="EMBL/GenBank/DDBJ databases">
        <title>The Aristolochia fimbriata genome: insights into angiosperm evolution, floral development and chemical biosynthesis.</title>
        <authorList>
            <person name="Jiao Y."/>
        </authorList>
    </citation>
    <scope>NUCLEOTIDE SEQUENCE [LARGE SCALE GENOMIC DNA]</scope>
    <source>
        <strain evidence="13">IBCAS-2021</strain>
        <tissue evidence="13">Leaf</tissue>
    </source>
</reference>
<feature type="domain" description="Serine-threonine/tyrosine-protein kinase catalytic" evidence="12">
    <location>
        <begin position="22"/>
        <end position="78"/>
    </location>
</feature>
<evidence type="ECO:0000256" key="5">
    <source>
        <dbReference type="ARBA" id="ARBA00022692"/>
    </source>
</evidence>
<dbReference type="Gene3D" id="1.10.510.10">
    <property type="entry name" value="Transferase(Phosphotransferase) domain 1"/>
    <property type="match status" value="1"/>
</dbReference>
<evidence type="ECO:0000259" key="12">
    <source>
        <dbReference type="Pfam" id="PF07714"/>
    </source>
</evidence>
<evidence type="ECO:0000256" key="9">
    <source>
        <dbReference type="ARBA" id="ARBA00023136"/>
    </source>
</evidence>
<dbReference type="PANTHER" id="PTHR47982:SF45">
    <property type="entry name" value="NON-SPECIFIC SERINE_THREONINE PROTEIN KINASE"/>
    <property type="match status" value="1"/>
</dbReference>
<keyword evidence="14" id="KW-1185">Reference proteome</keyword>
<evidence type="ECO:0000256" key="2">
    <source>
        <dbReference type="ARBA" id="ARBA00012513"/>
    </source>
</evidence>
<keyword evidence="9" id="KW-0472">Membrane</keyword>
<keyword evidence="3" id="KW-0723">Serine/threonine-protein kinase</keyword>
<comment type="catalytic activity">
    <reaction evidence="10">
        <text>L-threonyl-[protein] + ATP = O-phospho-L-threonyl-[protein] + ADP + H(+)</text>
        <dbReference type="Rhea" id="RHEA:46608"/>
        <dbReference type="Rhea" id="RHEA-COMP:11060"/>
        <dbReference type="Rhea" id="RHEA-COMP:11605"/>
        <dbReference type="ChEBI" id="CHEBI:15378"/>
        <dbReference type="ChEBI" id="CHEBI:30013"/>
        <dbReference type="ChEBI" id="CHEBI:30616"/>
        <dbReference type="ChEBI" id="CHEBI:61977"/>
        <dbReference type="ChEBI" id="CHEBI:456216"/>
        <dbReference type="EC" id="2.7.11.1"/>
    </reaction>
</comment>
<proteinExistence type="predicted"/>
<dbReference type="AlphaFoldDB" id="A0AAV7ERR5"/>
<protein>
    <recommendedName>
        <fullName evidence="2">non-specific serine/threonine protein kinase</fullName>
        <ecNumber evidence="2">2.7.11.1</ecNumber>
    </recommendedName>
</protein>
<dbReference type="Proteomes" id="UP000825729">
    <property type="component" value="Unassembled WGS sequence"/>
</dbReference>
<dbReference type="GO" id="GO:0004674">
    <property type="term" value="F:protein serine/threonine kinase activity"/>
    <property type="evidence" value="ECO:0007669"/>
    <property type="project" value="UniProtKB-KW"/>
</dbReference>
<dbReference type="InterPro" id="IPR011009">
    <property type="entry name" value="Kinase-like_dom_sf"/>
</dbReference>
<dbReference type="EMBL" id="JAINDJ010000004">
    <property type="protein sequence ID" value="KAG9449958.1"/>
    <property type="molecule type" value="Genomic_DNA"/>
</dbReference>
<dbReference type="SUPFAM" id="SSF56112">
    <property type="entry name" value="Protein kinase-like (PK-like)"/>
    <property type="match status" value="1"/>
</dbReference>
<accession>A0AAV7ERR5</accession>
<keyword evidence="4" id="KW-0808">Transferase</keyword>
<dbReference type="PANTHER" id="PTHR47982">
    <property type="entry name" value="PROLINE-RICH RECEPTOR-LIKE PROTEIN KINASE PERK4"/>
    <property type="match status" value="1"/>
</dbReference>
<organism evidence="13 14">
    <name type="scientific">Aristolochia fimbriata</name>
    <name type="common">White veined hardy Dutchman's pipe vine</name>
    <dbReference type="NCBI Taxonomy" id="158543"/>
    <lineage>
        <taxon>Eukaryota</taxon>
        <taxon>Viridiplantae</taxon>
        <taxon>Streptophyta</taxon>
        <taxon>Embryophyta</taxon>
        <taxon>Tracheophyta</taxon>
        <taxon>Spermatophyta</taxon>
        <taxon>Magnoliopsida</taxon>
        <taxon>Magnoliidae</taxon>
        <taxon>Piperales</taxon>
        <taxon>Aristolochiaceae</taxon>
        <taxon>Aristolochia</taxon>
    </lineage>
</organism>
<keyword evidence="6" id="KW-0547">Nucleotide-binding</keyword>
<comment type="subcellular location">
    <subcellularLocation>
        <location evidence="1">Cell membrane</location>
        <topology evidence="1">Single-pass membrane protein</topology>
    </subcellularLocation>
</comment>
<dbReference type="EC" id="2.7.11.1" evidence="2"/>
<evidence type="ECO:0000256" key="11">
    <source>
        <dbReference type="ARBA" id="ARBA00048679"/>
    </source>
</evidence>
<evidence type="ECO:0000313" key="13">
    <source>
        <dbReference type="EMBL" id="KAG9449958.1"/>
    </source>
</evidence>
<evidence type="ECO:0000256" key="8">
    <source>
        <dbReference type="ARBA" id="ARBA00022989"/>
    </source>
</evidence>
<dbReference type="InterPro" id="IPR047117">
    <property type="entry name" value="PERK1-13-like"/>
</dbReference>
<dbReference type="GO" id="GO:0005886">
    <property type="term" value="C:plasma membrane"/>
    <property type="evidence" value="ECO:0007669"/>
    <property type="project" value="UniProtKB-SubCell"/>
</dbReference>
<keyword evidence="5" id="KW-0812">Transmembrane</keyword>
<evidence type="ECO:0000256" key="4">
    <source>
        <dbReference type="ARBA" id="ARBA00022679"/>
    </source>
</evidence>
<name>A0AAV7ERR5_ARIFI</name>
<keyword evidence="8" id="KW-1133">Transmembrane helix</keyword>
<evidence type="ECO:0000256" key="6">
    <source>
        <dbReference type="ARBA" id="ARBA00022741"/>
    </source>
</evidence>
<sequence length="93" mass="10626">MASQKMIISGTLPSLSMMIATDIHDEQLSMKIQDEIQSLLHIRHFNLVKILGYLEHQGGRMLIIEYVPNGNLREHLDGNFFGMIMTSMPSSYF</sequence>
<evidence type="ECO:0000256" key="7">
    <source>
        <dbReference type="ARBA" id="ARBA00022840"/>
    </source>
</evidence>
<dbReference type="Pfam" id="PF07714">
    <property type="entry name" value="PK_Tyr_Ser-Thr"/>
    <property type="match status" value="1"/>
</dbReference>
<evidence type="ECO:0000256" key="1">
    <source>
        <dbReference type="ARBA" id="ARBA00004162"/>
    </source>
</evidence>
<keyword evidence="3" id="KW-0418">Kinase</keyword>
<gene>
    <name evidence="13" type="ORF">H6P81_009923</name>
</gene>
<comment type="caution">
    <text evidence="13">The sequence shown here is derived from an EMBL/GenBank/DDBJ whole genome shotgun (WGS) entry which is preliminary data.</text>
</comment>
<evidence type="ECO:0000256" key="10">
    <source>
        <dbReference type="ARBA" id="ARBA00047899"/>
    </source>
</evidence>
<evidence type="ECO:0000313" key="14">
    <source>
        <dbReference type="Proteomes" id="UP000825729"/>
    </source>
</evidence>
<dbReference type="GO" id="GO:0005524">
    <property type="term" value="F:ATP binding"/>
    <property type="evidence" value="ECO:0007669"/>
    <property type="project" value="UniProtKB-KW"/>
</dbReference>
<dbReference type="InterPro" id="IPR001245">
    <property type="entry name" value="Ser-Thr/Tyr_kinase_cat_dom"/>
</dbReference>